<evidence type="ECO:0000256" key="7">
    <source>
        <dbReference type="ARBA" id="ARBA00022692"/>
    </source>
</evidence>
<evidence type="ECO:0000256" key="3">
    <source>
        <dbReference type="ARBA" id="ARBA00004922"/>
    </source>
</evidence>
<dbReference type="Proteomes" id="UP000593563">
    <property type="component" value="Unassembled WGS sequence"/>
</dbReference>
<evidence type="ECO:0000256" key="1">
    <source>
        <dbReference type="ARBA" id="ARBA00001936"/>
    </source>
</evidence>
<keyword evidence="6" id="KW-0808">Transferase</keyword>
<keyword evidence="7" id="KW-0812">Transmembrane</keyword>
<keyword evidence="5" id="KW-0328">Glycosyltransferase</keyword>
<evidence type="ECO:0000256" key="2">
    <source>
        <dbReference type="ARBA" id="ARBA00004323"/>
    </source>
</evidence>
<evidence type="ECO:0000256" key="12">
    <source>
        <dbReference type="ARBA" id="ARBA00023211"/>
    </source>
</evidence>
<comment type="cofactor">
    <cofactor evidence="1">
        <name>Mn(2+)</name>
        <dbReference type="ChEBI" id="CHEBI:29035"/>
    </cofactor>
</comment>
<accession>A0A6L5B9Y3</accession>
<evidence type="ECO:0000256" key="10">
    <source>
        <dbReference type="ARBA" id="ARBA00023034"/>
    </source>
</evidence>
<evidence type="ECO:0000256" key="4">
    <source>
        <dbReference type="ARBA" id="ARBA00008661"/>
    </source>
</evidence>
<keyword evidence="8" id="KW-0735">Signal-anchor</keyword>
<evidence type="ECO:0000256" key="9">
    <source>
        <dbReference type="ARBA" id="ARBA00022989"/>
    </source>
</evidence>
<proteinExistence type="inferred from homology"/>
<dbReference type="UniPathway" id="UPA00378"/>
<keyword evidence="9" id="KW-1133">Transmembrane helix</keyword>
<name>A0A6L5B9Y3_APIGR</name>
<comment type="similarity">
    <text evidence="4">Belongs to the glycosyltransferase 31 family.</text>
</comment>
<evidence type="ECO:0000256" key="6">
    <source>
        <dbReference type="ARBA" id="ARBA00022679"/>
    </source>
</evidence>
<keyword evidence="10" id="KW-0333">Golgi apparatus</keyword>
<dbReference type="AlphaFoldDB" id="A0A6L5B9Y3"/>
<reference evidence="13" key="1">
    <citation type="submission" date="2020-01" db="EMBL/GenBank/DDBJ databases">
        <title>The Celery Genome Sequence Reveals Sequential Paleo-tetraploidization, Resistance Gene Elimination, Karyotype Evolution, and Functional Innovation in Apiales.</title>
        <authorList>
            <person name="Song X."/>
        </authorList>
    </citation>
    <scope>NUCLEOTIDE SEQUENCE</scope>
    <source>
        <tissue evidence="13">Leaf</tissue>
    </source>
</reference>
<evidence type="ECO:0000256" key="8">
    <source>
        <dbReference type="ARBA" id="ARBA00022968"/>
    </source>
</evidence>
<keyword evidence="12" id="KW-0464">Manganese</keyword>
<gene>
    <name evidence="13" type="ORF">AG4045_004967</name>
</gene>
<evidence type="ECO:0000256" key="11">
    <source>
        <dbReference type="ARBA" id="ARBA00023136"/>
    </source>
</evidence>
<dbReference type="GO" id="GO:0016758">
    <property type="term" value="F:hexosyltransferase activity"/>
    <property type="evidence" value="ECO:0007669"/>
    <property type="project" value="InterPro"/>
</dbReference>
<comment type="pathway">
    <text evidence="3">Protein modification; protein glycosylation.</text>
</comment>
<protein>
    <submittedName>
        <fullName evidence="13">Uncharacterized protein</fullName>
    </submittedName>
</protein>
<sequence length="166" mass="18651">MSLMVVDEHDAKELWYGMVHTNAAQKFQSRSRTNLILLISATSNSIIDRAIDSEDAQHKDFLRLDHVEGYHELSAKIKTFLSTAYAKWDADYVNIDDDVHLIKKENTASAVVINKLGFSVGMLSTMSLNSENLERRATSLFKLGMDTDAQEALKDATNLESKRNGK</sequence>
<organism evidence="13 14">
    <name type="scientific">Apium graveolens</name>
    <name type="common">Celery</name>
    <dbReference type="NCBI Taxonomy" id="4045"/>
    <lineage>
        <taxon>Eukaryota</taxon>
        <taxon>Viridiplantae</taxon>
        <taxon>Streptophyta</taxon>
        <taxon>Embryophyta</taxon>
        <taxon>Tracheophyta</taxon>
        <taxon>Spermatophyta</taxon>
        <taxon>Magnoliopsida</taxon>
        <taxon>eudicotyledons</taxon>
        <taxon>Gunneridae</taxon>
        <taxon>Pentapetalae</taxon>
        <taxon>asterids</taxon>
        <taxon>campanulids</taxon>
        <taxon>Apiales</taxon>
        <taxon>Apiaceae</taxon>
        <taxon>Apioideae</taxon>
        <taxon>apioid superclade</taxon>
        <taxon>Apieae</taxon>
        <taxon>Apium</taxon>
    </lineage>
</organism>
<comment type="caution">
    <text evidence="13">The sequence shown here is derived from an EMBL/GenBank/DDBJ whole genome shotgun (WGS) entry which is preliminary data.</text>
</comment>
<dbReference type="EMBL" id="WRXP01004808">
    <property type="protein sequence ID" value="KAF1001372.1"/>
    <property type="molecule type" value="Genomic_DNA"/>
</dbReference>
<evidence type="ECO:0000313" key="13">
    <source>
        <dbReference type="EMBL" id="KAF1001372.1"/>
    </source>
</evidence>
<evidence type="ECO:0000313" key="14">
    <source>
        <dbReference type="Proteomes" id="UP000593563"/>
    </source>
</evidence>
<keyword evidence="14" id="KW-1185">Reference proteome</keyword>
<comment type="subcellular location">
    <subcellularLocation>
        <location evidence="2">Golgi apparatus membrane</location>
        <topology evidence="2">Single-pass type II membrane protein</topology>
    </subcellularLocation>
</comment>
<dbReference type="GO" id="GO:0000139">
    <property type="term" value="C:Golgi membrane"/>
    <property type="evidence" value="ECO:0007669"/>
    <property type="project" value="UniProtKB-SubCell"/>
</dbReference>
<evidence type="ECO:0000256" key="5">
    <source>
        <dbReference type="ARBA" id="ARBA00022676"/>
    </source>
</evidence>
<dbReference type="Pfam" id="PF01762">
    <property type="entry name" value="Galactosyl_T"/>
    <property type="match status" value="1"/>
</dbReference>
<dbReference type="InterPro" id="IPR002659">
    <property type="entry name" value="Glyco_trans_31"/>
</dbReference>
<keyword evidence="11" id="KW-0472">Membrane</keyword>